<dbReference type="Pfam" id="PF04828">
    <property type="entry name" value="GFA"/>
    <property type="match status" value="1"/>
</dbReference>
<dbReference type="EMBL" id="JADCUA010000035">
    <property type="protein sequence ID" value="KAH9829918.1"/>
    <property type="molecule type" value="Genomic_DNA"/>
</dbReference>
<evidence type="ECO:0000259" key="5">
    <source>
        <dbReference type="PROSITE" id="PS51891"/>
    </source>
</evidence>
<dbReference type="PANTHER" id="PTHR33337">
    <property type="entry name" value="GFA DOMAIN-CONTAINING PROTEIN"/>
    <property type="match status" value="1"/>
</dbReference>
<protein>
    <submittedName>
        <fullName evidence="6">Mss4-like protein</fullName>
    </submittedName>
</protein>
<dbReference type="SUPFAM" id="SSF51316">
    <property type="entry name" value="Mss4-like"/>
    <property type="match status" value="1"/>
</dbReference>
<evidence type="ECO:0000313" key="7">
    <source>
        <dbReference type="Proteomes" id="UP000814176"/>
    </source>
</evidence>
<organism evidence="6 7">
    <name type="scientific">Rhodofomes roseus</name>
    <dbReference type="NCBI Taxonomy" id="34475"/>
    <lineage>
        <taxon>Eukaryota</taxon>
        <taxon>Fungi</taxon>
        <taxon>Dikarya</taxon>
        <taxon>Basidiomycota</taxon>
        <taxon>Agaricomycotina</taxon>
        <taxon>Agaricomycetes</taxon>
        <taxon>Polyporales</taxon>
        <taxon>Rhodofomes</taxon>
    </lineage>
</organism>
<evidence type="ECO:0000256" key="4">
    <source>
        <dbReference type="ARBA" id="ARBA00023239"/>
    </source>
</evidence>
<evidence type="ECO:0000256" key="3">
    <source>
        <dbReference type="ARBA" id="ARBA00022833"/>
    </source>
</evidence>
<dbReference type="PANTHER" id="PTHR33337:SF40">
    <property type="entry name" value="CENP-V_GFA DOMAIN-CONTAINING PROTEIN-RELATED"/>
    <property type="match status" value="1"/>
</dbReference>
<gene>
    <name evidence="6" type="ORF">C8Q71DRAFT_717723</name>
</gene>
<comment type="caution">
    <text evidence="6">The sequence shown here is derived from an EMBL/GenBank/DDBJ whole genome shotgun (WGS) entry which is preliminary data.</text>
</comment>
<dbReference type="InterPro" id="IPR006913">
    <property type="entry name" value="CENP-V/GFA"/>
</dbReference>
<dbReference type="Proteomes" id="UP000814176">
    <property type="component" value="Unassembled WGS sequence"/>
</dbReference>
<dbReference type="GeneID" id="72001917"/>
<name>A0ABQ8JZW9_9APHY</name>
<keyword evidence="4" id="KW-0456">Lyase</keyword>
<dbReference type="RefSeq" id="XP_047773281.1">
    <property type="nucleotide sequence ID" value="XM_047921185.1"/>
</dbReference>
<proteinExistence type="inferred from homology"/>
<dbReference type="PROSITE" id="PS51891">
    <property type="entry name" value="CENP_V_GFA"/>
    <property type="match status" value="1"/>
</dbReference>
<sequence length="186" mass="20127">MDDRANEVDLDELDGEQLRGGCFCGKVTYAFSAHHVVRTAYCHCTQCQRLTGECCPFIHTIHLPSTAVSLSIPSSGTAAQPSELAASAIDIKSPPGALRAYSTAVKPHKTRLRCSTCGTCVASINSRTGTTSVWGVHLARLPAGQIYHWDKVQPTAHIFYGTHLLAINDGLGKWSGYEHSSDRLDE</sequence>
<dbReference type="InterPro" id="IPR011057">
    <property type="entry name" value="Mss4-like_sf"/>
</dbReference>
<keyword evidence="3" id="KW-0862">Zinc</keyword>
<evidence type="ECO:0000256" key="2">
    <source>
        <dbReference type="ARBA" id="ARBA00022723"/>
    </source>
</evidence>
<comment type="similarity">
    <text evidence="1">Belongs to the Gfa family.</text>
</comment>
<reference evidence="6 7" key="1">
    <citation type="journal article" date="2021" name="Environ. Microbiol.">
        <title>Gene family expansions and transcriptome signatures uncover fungal adaptations to wood decay.</title>
        <authorList>
            <person name="Hage H."/>
            <person name="Miyauchi S."/>
            <person name="Viragh M."/>
            <person name="Drula E."/>
            <person name="Min B."/>
            <person name="Chaduli D."/>
            <person name="Navarro D."/>
            <person name="Favel A."/>
            <person name="Norest M."/>
            <person name="Lesage-Meessen L."/>
            <person name="Balint B."/>
            <person name="Merenyi Z."/>
            <person name="de Eugenio L."/>
            <person name="Morin E."/>
            <person name="Martinez A.T."/>
            <person name="Baldrian P."/>
            <person name="Stursova M."/>
            <person name="Martinez M.J."/>
            <person name="Novotny C."/>
            <person name="Magnuson J.K."/>
            <person name="Spatafora J.W."/>
            <person name="Maurice S."/>
            <person name="Pangilinan J."/>
            <person name="Andreopoulos W."/>
            <person name="LaButti K."/>
            <person name="Hundley H."/>
            <person name="Na H."/>
            <person name="Kuo A."/>
            <person name="Barry K."/>
            <person name="Lipzen A."/>
            <person name="Henrissat B."/>
            <person name="Riley R."/>
            <person name="Ahrendt S."/>
            <person name="Nagy L.G."/>
            <person name="Grigoriev I.V."/>
            <person name="Martin F."/>
            <person name="Rosso M.N."/>
        </authorList>
    </citation>
    <scope>NUCLEOTIDE SEQUENCE [LARGE SCALE GENOMIC DNA]</scope>
    <source>
        <strain evidence="6 7">CIRM-BRFM 1785</strain>
    </source>
</reference>
<accession>A0ABQ8JZW9</accession>
<evidence type="ECO:0000256" key="1">
    <source>
        <dbReference type="ARBA" id="ARBA00005495"/>
    </source>
</evidence>
<dbReference type="Gene3D" id="3.90.1590.10">
    <property type="entry name" value="glutathione-dependent formaldehyde- activating enzyme (gfa)"/>
    <property type="match status" value="1"/>
</dbReference>
<evidence type="ECO:0000313" key="6">
    <source>
        <dbReference type="EMBL" id="KAH9829918.1"/>
    </source>
</evidence>
<keyword evidence="2" id="KW-0479">Metal-binding</keyword>
<keyword evidence="7" id="KW-1185">Reference proteome</keyword>
<feature type="domain" description="CENP-V/GFA" evidence="5">
    <location>
        <begin position="18"/>
        <end position="150"/>
    </location>
</feature>